<dbReference type="NCBIfam" id="TIGR03847">
    <property type="entry name" value="conserved hypothetical protein"/>
    <property type="match status" value="1"/>
</dbReference>
<evidence type="ECO:0000313" key="2">
    <source>
        <dbReference type="EMBL" id="CAB4863316.1"/>
    </source>
</evidence>
<accession>A0A6J7CZ56</accession>
<dbReference type="EMBL" id="CAFBLV010000031">
    <property type="protein sequence ID" value="CAB4863316.1"/>
    <property type="molecule type" value="Genomic_DNA"/>
</dbReference>
<evidence type="ECO:0000313" key="1">
    <source>
        <dbReference type="EMBL" id="CAB4712475.1"/>
    </source>
</evidence>
<sequence length="188" mass="20812">MARQVFDFTEPARFIVGTVGMPGERTFFLQARQGNLVTSVVIEKQQALVLAERIDQLLEEVRETRMPVVEIPSFARPEDVDVAALDLPIYEEFRVGAMALGWDEGTSKVVIEAHAVAQEGDQVPEIADDNLEGVDTLRVWLTPAQARSFAERARAVAAAGRPPCPFCNQPLDPEGHICPRANGYRRRA</sequence>
<reference evidence="2" key="1">
    <citation type="submission" date="2020-05" db="EMBL/GenBank/DDBJ databases">
        <authorList>
            <person name="Chiriac C."/>
            <person name="Salcher M."/>
            <person name="Ghai R."/>
            <person name="Kavagutti S V."/>
        </authorList>
    </citation>
    <scope>NUCLEOTIDE SEQUENCE</scope>
</reference>
<dbReference type="AlphaFoldDB" id="A0A6J7CZ56"/>
<organism evidence="2">
    <name type="scientific">freshwater metagenome</name>
    <dbReference type="NCBI Taxonomy" id="449393"/>
    <lineage>
        <taxon>unclassified sequences</taxon>
        <taxon>metagenomes</taxon>
        <taxon>ecological metagenomes</taxon>
    </lineage>
</organism>
<name>A0A6J7CZ56_9ZZZZ</name>
<proteinExistence type="predicted"/>
<gene>
    <name evidence="1" type="ORF">UFOPK2625_01088</name>
    <name evidence="2" type="ORF">UFOPK3425_00265</name>
</gene>
<protein>
    <submittedName>
        <fullName evidence="2">Unannotated protein</fullName>
    </submittedName>
</protein>
<dbReference type="Pfam" id="PF11290">
    <property type="entry name" value="DUF3090"/>
    <property type="match status" value="1"/>
</dbReference>
<dbReference type="EMBL" id="CAEZXZ010000175">
    <property type="protein sequence ID" value="CAB4712475.1"/>
    <property type="molecule type" value="Genomic_DNA"/>
</dbReference>
<dbReference type="InterPro" id="IPR021441">
    <property type="entry name" value="DUF3090"/>
</dbReference>